<evidence type="ECO:0000256" key="1">
    <source>
        <dbReference type="SAM" id="Phobius"/>
    </source>
</evidence>
<keyword evidence="1" id="KW-0472">Membrane</keyword>
<proteinExistence type="predicted"/>
<accession>A0A8J4AS33</accession>
<feature type="transmembrane region" description="Helical" evidence="1">
    <location>
        <begin position="311"/>
        <end position="328"/>
    </location>
</feature>
<protein>
    <recommendedName>
        <fullName evidence="4">TPM domain-containing protein</fullName>
    </recommendedName>
</protein>
<name>A0A8J4AS33_9CHLO</name>
<organism evidence="2 3">
    <name type="scientific">Volvox africanus</name>
    <dbReference type="NCBI Taxonomy" id="51714"/>
    <lineage>
        <taxon>Eukaryota</taxon>
        <taxon>Viridiplantae</taxon>
        <taxon>Chlorophyta</taxon>
        <taxon>core chlorophytes</taxon>
        <taxon>Chlorophyceae</taxon>
        <taxon>CS clade</taxon>
        <taxon>Chlamydomonadales</taxon>
        <taxon>Volvocaceae</taxon>
        <taxon>Volvox</taxon>
    </lineage>
</organism>
<sequence length="341" mass="37530">LVYKQLKRTTTPICSITESQTEPDANMRVHVPSHVHEVALPRCSRVLRSKCVTVFATARGCQGQQQMYAFGMGLRCMAAAAMSGLCIIAGGAVMAPHALANTALTRDIYVYDSGRLLASEKRDRLDSALSEFAQRTGWNVRVVTSYGPGTRPEEAEVRAAWGPLDKRSVILEYDASAPSLINLPYIGDDAFVLLKRPWWFEFKGRFGNMFYVREQGEQAAILASTQVLIGCLGRPDGCTVVPGLPEEQYYFTLVTSVAGGLVAGFVSKLEPQGFVQRRWVWLLIFSPLWASLFINFGLGPVVSRTDDKLPIFGNCLGFAIGAALPYVVQQVFRAPPLKDEQ</sequence>
<dbReference type="EMBL" id="BNCO01000003">
    <property type="protein sequence ID" value="GIL46346.1"/>
    <property type="molecule type" value="Genomic_DNA"/>
</dbReference>
<dbReference type="PANTHER" id="PTHR35514">
    <property type="entry name" value="THYLAKOID LUMENAL 15.0 KDA PROTEIN 2, CHLOROPLASTIC"/>
    <property type="match status" value="1"/>
</dbReference>
<keyword evidence="1" id="KW-0812">Transmembrane</keyword>
<feature type="transmembrane region" description="Helical" evidence="1">
    <location>
        <begin position="249"/>
        <end position="267"/>
    </location>
</feature>
<comment type="caution">
    <text evidence="2">The sequence shown here is derived from an EMBL/GenBank/DDBJ whole genome shotgun (WGS) entry which is preliminary data.</text>
</comment>
<dbReference type="AlphaFoldDB" id="A0A8J4AS33"/>
<evidence type="ECO:0000313" key="3">
    <source>
        <dbReference type="Proteomes" id="UP000747399"/>
    </source>
</evidence>
<feature type="transmembrane region" description="Helical" evidence="1">
    <location>
        <begin position="279"/>
        <end position="299"/>
    </location>
</feature>
<feature type="non-terminal residue" evidence="2">
    <location>
        <position position="341"/>
    </location>
</feature>
<evidence type="ECO:0008006" key="4">
    <source>
        <dbReference type="Google" id="ProtNLM"/>
    </source>
</evidence>
<keyword evidence="1" id="KW-1133">Transmembrane helix</keyword>
<dbReference type="Proteomes" id="UP000747399">
    <property type="component" value="Unassembled WGS sequence"/>
</dbReference>
<evidence type="ECO:0000313" key="2">
    <source>
        <dbReference type="EMBL" id="GIL46346.1"/>
    </source>
</evidence>
<reference evidence="2" key="1">
    <citation type="journal article" date="2021" name="Proc. Natl. Acad. Sci. U.S.A.">
        <title>Three genomes in the algal genus Volvox reveal the fate of a haploid sex-determining region after a transition to homothallism.</title>
        <authorList>
            <person name="Yamamoto K."/>
            <person name="Hamaji T."/>
            <person name="Kawai-Toyooka H."/>
            <person name="Matsuzaki R."/>
            <person name="Takahashi F."/>
            <person name="Nishimura Y."/>
            <person name="Kawachi M."/>
            <person name="Noguchi H."/>
            <person name="Minakuchi Y."/>
            <person name="Umen J.G."/>
            <person name="Toyoda A."/>
            <person name="Nozaki H."/>
        </authorList>
    </citation>
    <scope>NUCLEOTIDE SEQUENCE</scope>
    <source>
        <strain evidence="2">NIES-3780</strain>
    </source>
</reference>
<keyword evidence="3" id="KW-1185">Reference proteome</keyword>
<gene>
    <name evidence="2" type="ORF">Vafri_3351</name>
</gene>
<dbReference type="PANTHER" id="PTHR35514:SF1">
    <property type="entry name" value="THYLAKOID LUMENAL 15.0 KDA PROTEIN 2, CHLOROPLASTIC"/>
    <property type="match status" value="1"/>
</dbReference>